<evidence type="ECO:0000259" key="1">
    <source>
        <dbReference type="Pfam" id="PF00534"/>
    </source>
</evidence>
<dbReference type="Proteomes" id="UP000195667">
    <property type="component" value="Unassembled WGS sequence"/>
</dbReference>
<dbReference type="GO" id="GO:0016757">
    <property type="term" value="F:glycosyltransferase activity"/>
    <property type="evidence" value="ECO:0007669"/>
    <property type="project" value="InterPro"/>
</dbReference>
<protein>
    <submittedName>
        <fullName evidence="3">Glycosyl transferase group 1</fullName>
    </submittedName>
</protein>
<dbReference type="SUPFAM" id="SSF53756">
    <property type="entry name" value="UDP-Glycosyltransferase/glycogen phosphorylase"/>
    <property type="match status" value="1"/>
</dbReference>
<dbReference type="InterPro" id="IPR028098">
    <property type="entry name" value="Glyco_trans_4-like_N"/>
</dbReference>
<dbReference type="EMBL" id="FUKI01000132">
    <property type="protein sequence ID" value="SJM94573.1"/>
    <property type="molecule type" value="Genomic_DNA"/>
</dbReference>
<keyword evidence="3" id="KW-0808">Transferase</keyword>
<dbReference type="AlphaFoldDB" id="A0A1R4HEC8"/>
<feature type="domain" description="Glycosyl transferase family 1" evidence="1">
    <location>
        <begin position="207"/>
        <end position="373"/>
    </location>
</feature>
<proteinExistence type="predicted"/>
<evidence type="ECO:0000259" key="2">
    <source>
        <dbReference type="Pfam" id="PF13439"/>
    </source>
</evidence>
<reference evidence="4" key="1">
    <citation type="submission" date="2017-02" db="EMBL/GenBank/DDBJ databases">
        <authorList>
            <person name="Daims H."/>
        </authorList>
    </citation>
    <scope>NUCLEOTIDE SEQUENCE [LARGE SCALE GENOMIC DNA]</scope>
</reference>
<dbReference type="Pfam" id="PF00534">
    <property type="entry name" value="Glycos_transf_1"/>
    <property type="match status" value="1"/>
</dbReference>
<dbReference type="Gene3D" id="3.40.50.2000">
    <property type="entry name" value="Glycogen Phosphorylase B"/>
    <property type="match status" value="2"/>
</dbReference>
<organism evidence="3 4">
    <name type="scientific">Crenothrix polyspora</name>
    <dbReference type="NCBI Taxonomy" id="360316"/>
    <lineage>
        <taxon>Bacteria</taxon>
        <taxon>Pseudomonadati</taxon>
        <taxon>Pseudomonadota</taxon>
        <taxon>Gammaproteobacteria</taxon>
        <taxon>Methylococcales</taxon>
        <taxon>Crenotrichaceae</taxon>
        <taxon>Crenothrix</taxon>
    </lineage>
</organism>
<evidence type="ECO:0000313" key="4">
    <source>
        <dbReference type="Proteomes" id="UP000195667"/>
    </source>
</evidence>
<dbReference type="OrthoDB" id="8523124at2"/>
<dbReference type="InterPro" id="IPR050194">
    <property type="entry name" value="Glycosyltransferase_grp1"/>
</dbReference>
<dbReference type="PANTHER" id="PTHR45947">
    <property type="entry name" value="SULFOQUINOVOSYL TRANSFERASE SQD2"/>
    <property type="match status" value="1"/>
</dbReference>
<dbReference type="RefSeq" id="WP_087144374.1">
    <property type="nucleotide sequence ID" value="NZ_FUKI01000132.1"/>
</dbReference>
<accession>A0A1R4HEC8</accession>
<feature type="domain" description="Glycosyltransferase subfamily 4-like N-terminal" evidence="2">
    <location>
        <begin position="81"/>
        <end position="188"/>
    </location>
</feature>
<dbReference type="Pfam" id="PF13439">
    <property type="entry name" value="Glyco_transf_4"/>
    <property type="match status" value="1"/>
</dbReference>
<evidence type="ECO:0000313" key="3">
    <source>
        <dbReference type="EMBL" id="SJM94573.1"/>
    </source>
</evidence>
<gene>
    <name evidence="3" type="ORF">CRENPOLYSF1_550040</name>
</gene>
<name>A0A1R4HEC8_9GAMM</name>
<sequence>MDSIVIVVPELQPVPPVQGGAVEHWVDEASRRLLTSYQRLAIVSRPANVAGNTHIEYIGIPWTPMELFFHRLKERVTWKNPLRYIAKIQNVYSYGQRVARAVAEFDLVYLHNEPNILLLLNKRVGQKIVLHMHNEHLSMRLFRPFYRRGLAKADQIICVSDYIRQQAIAIFPEYAERFHVVFNATDTDVFKPYHNEALQQLAGLVNFDPNKRYLLYVGRLMPIKGVHVLLDAFREIHRLLPDVRLIITGASFFSASAKTAYEQKLMALADSVSEAIVFTGFLPHEKLKYLYSAVDIIVFPSTCQDACPLVVLEAMSSGTCLIASAVGGVPEILENDKNGLLVEANNPTALTRAICDTLNAPKTLQRMENAARQKIIDGYTWQRLVNELNTLFGSLT</sequence>
<dbReference type="InterPro" id="IPR001296">
    <property type="entry name" value="Glyco_trans_1"/>
</dbReference>
<dbReference type="PANTHER" id="PTHR45947:SF3">
    <property type="entry name" value="SULFOQUINOVOSYL TRANSFERASE SQD2"/>
    <property type="match status" value="1"/>
</dbReference>
<dbReference type="CDD" id="cd03801">
    <property type="entry name" value="GT4_PimA-like"/>
    <property type="match status" value="1"/>
</dbReference>
<keyword evidence="4" id="KW-1185">Reference proteome</keyword>